<dbReference type="Pfam" id="PF02790">
    <property type="entry name" value="COX2_TM"/>
    <property type="match status" value="1"/>
</dbReference>
<dbReference type="InterPro" id="IPR036909">
    <property type="entry name" value="Cyt_c-like_dom_sf"/>
</dbReference>
<evidence type="ECO:0000256" key="12">
    <source>
        <dbReference type="ARBA" id="ARBA00023008"/>
    </source>
</evidence>
<dbReference type="EMBL" id="LS992241">
    <property type="protein sequence ID" value="SYX87400.1"/>
    <property type="molecule type" value="Genomic_DNA"/>
</dbReference>
<dbReference type="GO" id="GO:0005507">
    <property type="term" value="F:copper ion binding"/>
    <property type="evidence" value="ECO:0007669"/>
    <property type="project" value="InterPro"/>
</dbReference>
<dbReference type="GO" id="GO:0042773">
    <property type="term" value="P:ATP synthesis coupled electron transport"/>
    <property type="evidence" value="ECO:0007669"/>
    <property type="project" value="TreeGrafter"/>
</dbReference>
<evidence type="ECO:0000256" key="16">
    <source>
        <dbReference type="PROSITE-ProRule" id="PRU00433"/>
    </source>
</evidence>
<keyword evidence="3 17" id="KW-0813">Transport</keyword>
<comment type="function">
    <text evidence="14 18">Subunits I and II form the functional core of the enzyme complex. Electrons originating in cytochrome c are transferred via heme a and Cu(A) to the binuclear center formed by heme a3 and Cu(B).</text>
</comment>
<evidence type="ECO:0000256" key="5">
    <source>
        <dbReference type="ARBA" id="ARBA00022660"/>
    </source>
</evidence>
<dbReference type="PROSITE" id="PS51007">
    <property type="entry name" value="CYTC"/>
    <property type="match status" value="1"/>
</dbReference>
<evidence type="ECO:0000313" key="23">
    <source>
        <dbReference type="EMBL" id="SYX87400.1"/>
    </source>
</evidence>
<dbReference type="Pfam" id="PF13442">
    <property type="entry name" value="Cytochrome_CBB3"/>
    <property type="match status" value="1"/>
</dbReference>
<keyword evidence="10 19" id="KW-1133">Transmembrane helix</keyword>
<dbReference type="GO" id="GO:0005886">
    <property type="term" value="C:plasma membrane"/>
    <property type="evidence" value="ECO:0007669"/>
    <property type="project" value="UniProtKB-SubCell"/>
</dbReference>
<dbReference type="SUPFAM" id="SSF46626">
    <property type="entry name" value="Cytochrome c"/>
    <property type="match status" value="1"/>
</dbReference>
<keyword evidence="6 17" id="KW-0812">Transmembrane</keyword>
<dbReference type="InterPro" id="IPR014222">
    <property type="entry name" value="Cyt_c_oxidase_su2"/>
</dbReference>
<dbReference type="InterPro" id="IPR045187">
    <property type="entry name" value="CcO_II"/>
</dbReference>
<gene>
    <name evidence="23" type="primary">ctaC</name>
    <name evidence="23" type="ORF">PBLR_15830</name>
</gene>
<dbReference type="GO" id="GO:0020037">
    <property type="term" value="F:heme binding"/>
    <property type="evidence" value="ECO:0007669"/>
    <property type="project" value="InterPro"/>
</dbReference>
<evidence type="ECO:0000256" key="3">
    <source>
        <dbReference type="ARBA" id="ARBA00022448"/>
    </source>
</evidence>
<evidence type="ECO:0000256" key="8">
    <source>
        <dbReference type="ARBA" id="ARBA00022967"/>
    </source>
</evidence>
<evidence type="ECO:0000256" key="11">
    <source>
        <dbReference type="ARBA" id="ARBA00023004"/>
    </source>
</evidence>
<feature type="domain" description="Cytochrome c" evidence="22">
    <location>
        <begin position="248"/>
        <end position="347"/>
    </location>
</feature>
<keyword evidence="11 16" id="KW-0408">Iron</keyword>
<dbReference type="EC" id="7.1.1.9" evidence="18"/>
<keyword evidence="9 17" id="KW-0249">Electron transport</keyword>
<evidence type="ECO:0000256" key="10">
    <source>
        <dbReference type="ARBA" id="ARBA00022989"/>
    </source>
</evidence>
<evidence type="ECO:0000256" key="7">
    <source>
        <dbReference type="ARBA" id="ARBA00022723"/>
    </source>
</evidence>
<evidence type="ECO:0000256" key="15">
    <source>
        <dbReference type="ARBA" id="ARBA00047816"/>
    </source>
</evidence>
<evidence type="ECO:0000256" key="1">
    <source>
        <dbReference type="ARBA" id="ARBA00004141"/>
    </source>
</evidence>
<evidence type="ECO:0000256" key="19">
    <source>
        <dbReference type="SAM" id="Phobius"/>
    </source>
</evidence>
<feature type="transmembrane region" description="Helical" evidence="19">
    <location>
        <begin position="91"/>
        <end position="115"/>
    </location>
</feature>
<dbReference type="GO" id="GO:0004129">
    <property type="term" value="F:cytochrome-c oxidase activity"/>
    <property type="evidence" value="ECO:0007669"/>
    <property type="project" value="UniProtKB-EC"/>
</dbReference>
<dbReference type="PRINTS" id="PR01166">
    <property type="entry name" value="CYCOXIDASEII"/>
</dbReference>
<dbReference type="PANTHER" id="PTHR22888:SF10">
    <property type="entry name" value="CYTOCHROME C OXIDASE SUBUNIT 2"/>
    <property type="match status" value="1"/>
</dbReference>
<dbReference type="PROSITE" id="PS00078">
    <property type="entry name" value="COX2"/>
    <property type="match status" value="1"/>
</dbReference>
<keyword evidence="23" id="KW-0560">Oxidoreductase</keyword>
<name>A0A383RKA0_PAEAL</name>
<dbReference type="Gene3D" id="2.60.40.420">
    <property type="entry name" value="Cupredoxins - blue copper proteins"/>
    <property type="match status" value="1"/>
</dbReference>
<comment type="subcellular location">
    <subcellularLocation>
        <location evidence="17">Cell membrane</location>
        <topology evidence="17">Multi-pass membrane protein</topology>
    </subcellularLocation>
    <subcellularLocation>
        <location evidence="1">Membrane</location>
        <topology evidence="1">Multi-pass membrane protein</topology>
    </subcellularLocation>
</comment>
<feature type="transmembrane region" description="Helical" evidence="19">
    <location>
        <begin position="44"/>
        <end position="70"/>
    </location>
</feature>
<evidence type="ECO:0000256" key="17">
    <source>
        <dbReference type="RuleBase" id="RU000456"/>
    </source>
</evidence>
<dbReference type="GO" id="GO:0016491">
    <property type="term" value="F:oxidoreductase activity"/>
    <property type="evidence" value="ECO:0007669"/>
    <property type="project" value="UniProtKB-KW"/>
</dbReference>
<accession>A0A383RKA0</accession>
<keyword evidence="7 16" id="KW-0479">Metal-binding</keyword>
<dbReference type="InterPro" id="IPR034236">
    <property type="entry name" value="CuRO_CcO_Caa3_II"/>
</dbReference>
<evidence type="ECO:0000256" key="4">
    <source>
        <dbReference type="ARBA" id="ARBA00022617"/>
    </source>
</evidence>
<evidence type="ECO:0000256" key="13">
    <source>
        <dbReference type="ARBA" id="ARBA00023136"/>
    </source>
</evidence>
<comment type="catalytic activity">
    <reaction evidence="15 18">
        <text>4 Fe(II)-[cytochrome c] + O2 + 8 H(+)(in) = 4 Fe(III)-[cytochrome c] + 2 H2O + 4 H(+)(out)</text>
        <dbReference type="Rhea" id="RHEA:11436"/>
        <dbReference type="Rhea" id="RHEA-COMP:10350"/>
        <dbReference type="Rhea" id="RHEA-COMP:14399"/>
        <dbReference type="ChEBI" id="CHEBI:15377"/>
        <dbReference type="ChEBI" id="CHEBI:15378"/>
        <dbReference type="ChEBI" id="CHEBI:15379"/>
        <dbReference type="ChEBI" id="CHEBI:29033"/>
        <dbReference type="ChEBI" id="CHEBI:29034"/>
        <dbReference type="EC" id="7.1.1.9"/>
    </reaction>
</comment>
<dbReference type="PANTHER" id="PTHR22888">
    <property type="entry name" value="CYTOCHROME C OXIDASE, SUBUNIT II"/>
    <property type="match status" value="1"/>
</dbReference>
<evidence type="ECO:0000256" key="14">
    <source>
        <dbReference type="ARBA" id="ARBA00024688"/>
    </source>
</evidence>
<dbReference type="InterPro" id="IPR009056">
    <property type="entry name" value="Cyt_c-like_dom"/>
</dbReference>
<dbReference type="PROSITE" id="PS50857">
    <property type="entry name" value="COX2_CUA"/>
    <property type="match status" value="1"/>
</dbReference>
<dbReference type="Gene3D" id="1.10.287.90">
    <property type="match status" value="1"/>
</dbReference>
<evidence type="ECO:0000256" key="2">
    <source>
        <dbReference type="ARBA" id="ARBA00007866"/>
    </source>
</evidence>
<dbReference type="InterPro" id="IPR002429">
    <property type="entry name" value="CcO_II-like_C"/>
</dbReference>
<dbReference type="CDD" id="cd04213">
    <property type="entry name" value="CuRO_CcO_Caa3_II"/>
    <property type="match status" value="1"/>
</dbReference>
<dbReference type="PROSITE" id="PS50999">
    <property type="entry name" value="COX2_TM"/>
    <property type="match status" value="1"/>
</dbReference>
<comment type="cofactor">
    <cofactor evidence="18">
        <name>Cu cation</name>
        <dbReference type="ChEBI" id="CHEBI:23378"/>
    </cofactor>
    <text evidence="18">Binds a copper A center.</text>
</comment>
<dbReference type="Proteomes" id="UP000304148">
    <property type="component" value="Chromosome"/>
</dbReference>
<evidence type="ECO:0000256" key="6">
    <source>
        <dbReference type="ARBA" id="ARBA00022692"/>
    </source>
</evidence>
<evidence type="ECO:0000256" key="9">
    <source>
        <dbReference type="ARBA" id="ARBA00022982"/>
    </source>
</evidence>
<dbReference type="RefSeq" id="WP_138189012.1">
    <property type="nucleotide sequence ID" value="NZ_LS992241.1"/>
</dbReference>
<comment type="similarity">
    <text evidence="2 17">Belongs to the cytochrome c oxidase subunit 2 family.</text>
</comment>
<dbReference type="SUPFAM" id="SSF49503">
    <property type="entry name" value="Cupredoxins"/>
    <property type="match status" value="1"/>
</dbReference>
<dbReference type="InterPro" id="IPR001505">
    <property type="entry name" value="Copper_CuA"/>
</dbReference>
<dbReference type="InterPro" id="IPR008972">
    <property type="entry name" value="Cupredoxin"/>
</dbReference>
<evidence type="ECO:0000256" key="18">
    <source>
        <dbReference type="RuleBase" id="RU004024"/>
    </source>
</evidence>
<sequence>MMNRWHAVKRLLPLFAGLVLLLSACGRADISALNPQGPIADKQFGLMQLAITIMTLVVIVVFGISIYVVLRYRRRPGQNEIPKQVEGNHKLEVIWTVIPIILLIILAVPTVKYVFAFAEDYSQDKDAIKVKVTGHQYWWEFEYPEYGITTAQDMIVPNGKKIALELKTADVLHSFWLPSIAGKMDTNPSGNVNKMYIETYVEGVYRGKCAELCGYSHAFMEFKVKAVSEDTFTAWVNEMKAEPKPFEGDTQVAESFKQNCLSCHAIDNKPSMGPNLKGFGSREAVAGIMLNRETADEPLDQKKVEEQLRQWIQDPEKVKPGNKMPAFKDKLSEQELDGIVKYLAEYKLDSLKAINKQ</sequence>
<keyword evidence="12 18" id="KW-0186">Copper</keyword>
<reference evidence="24" key="1">
    <citation type="submission" date="2018-08" db="EMBL/GenBank/DDBJ databases">
        <authorList>
            <person name="Chevrot R."/>
        </authorList>
    </citation>
    <scope>NUCLEOTIDE SEQUENCE [LARGE SCALE GENOMIC DNA]</scope>
</reference>
<evidence type="ECO:0000313" key="24">
    <source>
        <dbReference type="Proteomes" id="UP000304148"/>
    </source>
</evidence>
<organism evidence="23 24">
    <name type="scientific">Paenibacillus alvei</name>
    <name type="common">Bacillus alvei</name>
    <dbReference type="NCBI Taxonomy" id="44250"/>
    <lineage>
        <taxon>Bacteria</taxon>
        <taxon>Bacillati</taxon>
        <taxon>Bacillota</taxon>
        <taxon>Bacilli</taxon>
        <taxon>Bacillales</taxon>
        <taxon>Paenibacillaceae</taxon>
        <taxon>Paenibacillus</taxon>
    </lineage>
</organism>
<keyword evidence="4 16" id="KW-0349">Heme</keyword>
<dbReference type="SUPFAM" id="SSF81464">
    <property type="entry name" value="Cytochrome c oxidase subunit II-like, transmembrane region"/>
    <property type="match status" value="1"/>
</dbReference>
<keyword evidence="8" id="KW-1278">Translocase</keyword>
<dbReference type="InterPro" id="IPR011759">
    <property type="entry name" value="Cyt_c_oxidase_su2_TM_dom"/>
</dbReference>
<dbReference type="InterPro" id="IPR036257">
    <property type="entry name" value="Cyt_c_oxidase_su2_TM_sf"/>
</dbReference>
<protein>
    <recommendedName>
        <fullName evidence="18">Cytochrome c oxidase subunit 2</fullName>
        <ecNumber evidence="18">7.1.1.9</ecNumber>
    </recommendedName>
</protein>
<evidence type="ECO:0000259" key="22">
    <source>
        <dbReference type="PROSITE" id="PS51007"/>
    </source>
</evidence>
<keyword evidence="13 19" id="KW-0472">Membrane</keyword>
<evidence type="ECO:0000259" key="20">
    <source>
        <dbReference type="PROSITE" id="PS50857"/>
    </source>
</evidence>
<keyword evidence="5 17" id="KW-0679">Respiratory chain</keyword>
<evidence type="ECO:0000259" key="21">
    <source>
        <dbReference type="PROSITE" id="PS50999"/>
    </source>
</evidence>
<dbReference type="Pfam" id="PF00116">
    <property type="entry name" value="COX2"/>
    <property type="match status" value="1"/>
</dbReference>
<dbReference type="NCBIfam" id="TIGR02866">
    <property type="entry name" value="CoxB"/>
    <property type="match status" value="1"/>
</dbReference>
<feature type="domain" description="Cytochrome oxidase subunit II copper A binding" evidence="20">
    <location>
        <begin position="125"/>
        <end position="238"/>
    </location>
</feature>
<feature type="domain" description="Cytochrome oxidase subunit II transmembrane region profile" evidence="21">
    <location>
        <begin position="24"/>
        <end position="121"/>
    </location>
</feature>
<proteinExistence type="inferred from homology"/>
<dbReference type="AlphaFoldDB" id="A0A383RKA0"/>
<dbReference type="PROSITE" id="PS51257">
    <property type="entry name" value="PROKAR_LIPOPROTEIN"/>
    <property type="match status" value="1"/>
</dbReference>